<dbReference type="EMBL" id="CP001348">
    <property type="protein sequence ID" value="ACL74807.1"/>
    <property type="molecule type" value="Genomic_DNA"/>
</dbReference>
<evidence type="ECO:0000256" key="5">
    <source>
        <dbReference type="ARBA" id="ARBA00022989"/>
    </source>
</evidence>
<name>B8I5Z0_RUMCH</name>
<gene>
    <name evidence="9" type="ordered locus">Ccel_0424</name>
</gene>
<dbReference type="Gene3D" id="1.10.3730.20">
    <property type="match status" value="1"/>
</dbReference>
<comment type="subcellular location">
    <subcellularLocation>
        <location evidence="1">Cell membrane</location>
        <topology evidence="1">Multi-pass membrane protein</topology>
    </subcellularLocation>
</comment>
<protein>
    <recommendedName>
        <fullName evidence="8">EamA domain-containing protein</fullName>
    </recommendedName>
</protein>
<evidence type="ECO:0000256" key="3">
    <source>
        <dbReference type="ARBA" id="ARBA00022475"/>
    </source>
</evidence>
<feature type="transmembrane region" description="Helical" evidence="7">
    <location>
        <begin position="64"/>
        <end position="85"/>
    </location>
</feature>
<dbReference type="STRING" id="394503.Ccel_0424"/>
<keyword evidence="4 7" id="KW-0812">Transmembrane</keyword>
<feature type="transmembrane region" description="Helical" evidence="7">
    <location>
        <begin position="91"/>
        <end position="113"/>
    </location>
</feature>
<keyword evidence="5 7" id="KW-1133">Transmembrane helix</keyword>
<feature type="transmembrane region" description="Helical" evidence="7">
    <location>
        <begin position="120"/>
        <end position="136"/>
    </location>
</feature>
<dbReference type="PANTHER" id="PTHR32322:SF18">
    <property type="entry name" value="S-ADENOSYLMETHIONINE_S-ADENOSYLHOMOCYSTEINE TRANSPORTER"/>
    <property type="match status" value="1"/>
</dbReference>
<dbReference type="InterPro" id="IPR050638">
    <property type="entry name" value="AA-Vitamin_Transporters"/>
</dbReference>
<evidence type="ECO:0000256" key="7">
    <source>
        <dbReference type="SAM" id="Phobius"/>
    </source>
</evidence>
<evidence type="ECO:0000256" key="4">
    <source>
        <dbReference type="ARBA" id="ARBA00022692"/>
    </source>
</evidence>
<comment type="similarity">
    <text evidence="2">Belongs to the EamA transporter family.</text>
</comment>
<keyword evidence="10" id="KW-1185">Reference proteome</keyword>
<dbReference type="Proteomes" id="UP000001349">
    <property type="component" value="Chromosome"/>
</dbReference>
<organism evidence="9 10">
    <name type="scientific">Ruminiclostridium cellulolyticum (strain ATCC 35319 / DSM 5812 / JCM 6584 / H10)</name>
    <name type="common">Clostridium cellulolyticum</name>
    <dbReference type="NCBI Taxonomy" id="394503"/>
    <lineage>
        <taxon>Bacteria</taxon>
        <taxon>Bacillati</taxon>
        <taxon>Bacillota</taxon>
        <taxon>Clostridia</taxon>
        <taxon>Eubacteriales</taxon>
        <taxon>Oscillospiraceae</taxon>
        <taxon>Ruminiclostridium</taxon>
    </lineage>
</organism>
<dbReference type="Pfam" id="PF00892">
    <property type="entry name" value="EamA"/>
    <property type="match status" value="1"/>
</dbReference>
<evidence type="ECO:0000256" key="6">
    <source>
        <dbReference type="ARBA" id="ARBA00023136"/>
    </source>
</evidence>
<dbReference type="InterPro" id="IPR037185">
    <property type="entry name" value="EmrE-like"/>
</dbReference>
<evidence type="ECO:0000256" key="2">
    <source>
        <dbReference type="ARBA" id="ARBA00007362"/>
    </source>
</evidence>
<feature type="transmembrane region" description="Helical" evidence="7">
    <location>
        <begin position="30"/>
        <end position="52"/>
    </location>
</feature>
<dbReference type="KEGG" id="cce:Ccel_0424"/>
<dbReference type="PANTHER" id="PTHR32322">
    <property type="entry name" value="INNER MEMBRANE TRANSPORTER"/>
    <property type="match status" value="1"/>
</dbReference>
<dbReference type="HOGENOM" id="CLU_120467_2_0_9"/>
<sequence length="137" mass="14599">MVFLLAFIGMTCWGIAPLFVKLGLKDVNPLMGLAVRTTFTLIVISSIMFINGSIYSLKNISSTALILLAVEAIFATLIGDLAYFAAIKRGAVSSVTIIMASSPLITIICSILFLDEQITFSRITGAVLVIIGIIIAI</sequence>
<dbReference type="eggNOG" id="COG2510">
    <property type="taxonomic scope" value="Bacteria"/>
</dbReference>
<dbReference type="GO" id="GO:0005886">
    <property type="term" value="C:plasma membrane"/>
    <property type="evidence" value="ECO:0007669"/>
    <property type="project" value="UniProtKB-SubCell"/>
</dbReference>
<accession>B8I5Z0</accession>
<dbReference type="InterPro" id="IPR000620">
    <property type="entry name" value="EamA_dom"/>
</dbReference>
<evidence type="ECO:0000313" key="9">
    <source>
        <dbReference type="EMBL" id="ACL74807.1"/>
    </source>
</evidence>
<keyword evidence="3" id="KW-1003">Cell membrane</keyword>
<evidence type="ECO:0000259" key="8">
    <source>
        <dbReference type="Pfam" id="PF00892"/>
    </source>
</evidence>
<dbReference type="OrthoDB" id="9806718at2"/>
<dbReference type="AlphaFoldDB" id="B8I5Z0"/>
<evidence type="ECO:0000256" key="1">
    <source>
        <dbReference type="ARBA" id="ARBA00004651"/>
    </source>
</evidence>
<keyword evidence="6 7" id="KW-0472">Membrane</keyword>
<dbReference type="SUPFAM" id="SSF103481">
    <property type="entry name" value="Multidrug resistance efflux transporter EmrE"/>
    <property type="match status" value="1"/>
</dbReference>
<reference evidence="9 10" key="1">
    <citation type="submission" date="2009-01" db="EMBL/GenBank/DDBJ databases">
        <title>Complete sequence of Clostridium cellulolyticum H10.</title>
        <authorList>
            <consortium name="US DOE Joint Genome Institute"/>
            <person name="Lucas S."/>
            <person name="Copeland A."/>
            <person name="Lapidus A."/>
            <person name="Glavina del Rio T."/>
            <person name="Dalin E."/>
            <person name="Tice H."/>
            <person name="Bruce D."/>
            <person name="Goodwin L."/>
            <person name="Pitluck S."/>
            <person name="Chertkov O."/>
            <person name="Saunders E."/>
            <person name="Brettin T."/>
            <person name="Detter J.C."/>
            <person name="Han C."/>
            <person name="Larimer F."/>
            <person name="Land M."/>
            <person name="Hauser L."/>
            <person name="Kyrpides N."/>
            <person name="Ivanova N."/>
            <person name="Zhou J."/>
            <person name="Richardson P."/>
        </authorList>
    </citation>
    <scope>NUCLEOTIDE SEQUENCE [LARGE SCALE GENOMIC DNA]</scope>
    <source>
        <strain evidence="10">ATCC 35319 / DSM 5812 / JCM 6584 / H10</strain>
    </source>
</reference>
<proteinExistence type="inferred from homology"/>
<feature type="domain" description="EamA" evidence="8">
    <location>
        <begin position="3"/>
        <end position="136"/>
    </location>
</feature>
<evidence type="ECO:0000313" key="10">
    <source>
        <dbReference type="Proteomes" id="UP000001349"/>
    </source>
</evidence>